<feature type="compositionally biased region" description="Acidic residues" evidence="1">
    <location>
        <begin position="93"/>
        <end position="113"/>
    </location>
</feature>
<evidence type="ECO:0000313" key="2">
    <source>
        <dbReference type="EMBL" id="KIY70489.1"/>
    </source>
</evidence>
<proteinExistence type="predicted"/>
<evidence type="ECO:0000313" key="3">
    <source>
        <dbReference type="Proteomes" id="UP000054007"/>
    </source>
</evidence>
<gene>
    <name evidence="2" type="ORF">CYLTODRAFT_441941</name>
</gene>
<sequence length="556" mass="62255">MVKKAGRKPANGGGAPSSQPVEANDVQRNEANGKLRRLKTNIRSVSKEEDDNSALAEAPADVVPNPPAETTEERKSSKMQKSSKAAVVQSTSEDTDEQEEEDSDGESDSDDNDETYKSPKERKSRVKVLPHVRTHNELQRRVPTSTLRLVKEWSYKPGRSVDNNAILGRYGVNSQIFGRNKDPFPLLLRVSNAAGVIADVDSWMNVYQRDFTSARVTNAGLEAQCPSYGDIQVFIEHCERNEQLVKNGKKPISLMEVQGCEAGTVFTYQVVNFGRYGPVVFHVTKDGSDSTFVYYQLLLTDKTFFRKQHTHGYLTYTISAYLCVLRRQVIKDDTFWDNGTLSGEVLEGSLALYKYAEAKGWFHPLPEAEIQKLVEDGVLKSSTCRKANKFRGIHVAKRKGEEAFFSLKTSDFVQTAKVRTGQSSNDAGREVAPTKKKRARHAPDSSANDTDSPPPAKKKARRELDIPPGVVTRLPWCAQKLFSERPIRPQFKHVRIDGKDQWVLPEEWIKNPPANAHAPVEFAIANSLYPRRKVDEPGPSTTNLTLRNRTVVKAEP</sequence>
<accession>A0A0D7BK49</accession>
<feature type="region of interest" description="Disordered" evidence="1">
    <location>
        <begin position="1"/>
        <end position="134"/>
    </location>
</feature>
<feature type="compositionally biased region" description="Polar residues" evidence="1">
    <location>
        <begin position="539"/>
        <end position="548"/>
    </location>
</feature>
<feature type="region of interest" description="Disordered" evidence="1">
    <location>
        <begin position="417"/>
        <end position="465"/>
    </location>
</feature>
<dbReference type="Proteomes" id="UP000054007">
    <property type="component" value="Unassembled WGS sequence"/>
</dbReference>
<evidence type="ECO:0000256" key="1">
    <source>
        <dbReference type="SAM" id="MobiDB-lite"/>
    </source>
</evidence>
<name>A0A0D7BK49_9AGAR</name>
<dbReference type="EMBL" id="KN880467">
    <property type="protein sequence ID" value="KIY70489.1"/>
    <property type="molecule type" value="Genomic_DNA"/>
</dbReference>
<dbReference type="AlphaFoldDB" id="A0A0D7BK49"/>
<protein>
    <submittedName>
        <fullName evidence="2">Uncharacterized protein</fullName>
    </submittedName>
</protein>
<feature type="compositionally biased region" description="Basic residues" evidence="1">
    <location>
        <begin position="122"/>
        <end position="133"/>
    </location>
</feature>
<keyword evidence="3" id="KW-1185">Reference proteome</keyword>
<organism evidence="2 3">
    <name type="scientific">Cylindrobasidium torrendii FP15055 ss-10</name>
    <dbReference type="NCBI Taxonomy" id="1314674"/>
    <lineage>
        <taxon>Eukaryota</taxon>
        <taxon>Fungi</taxon>
        <taxon>Dikarya</taxon>
        <taxon>Basidiomycota</taxon>
        <taxon>Agaricomycotina</taxon>
        <taxon>Agaricomycetes</taxon>
        <taxon>Agaricomycetidae</taxon>
        <taxon>Agaricales</taxon>
        <taxon>Marasmiineae</taxon>
        <taxon>Physalacriaceae</taxon>
        <taxon>Cylindrobasidium</taxon>
    </lineage>
</organism>
<feature type="region of interest" description="Disordered" evidence="1">
    <location>
        <begin position="533"/>
        <end position="556"/>
    </location>
</feature>
<reference evidence="2 3" key="1">
    <citation type="journal article" date="2015" name="Fungal Genet. Biol.">
        <title>Evolution of novel wood decay mechanisms in Agaricales revealed by the genome sequences of Fistulina hepatica and Cylindrobasidium torrendii.</title>
        <authorList>
            <person name="Floudas D."/>
            <person name="Held B.W."/>
            <person name="Riley R."/>
            <person name="Nagy L.G."/>
            <person name="Koehler G."/>
            <person name="Ransdell A.S."/>
            <person name="Younus H."/>
            <person name="Chow J."/>
            <person name="Chiniquy J."/>
            <person name="Lipzen A."/>
            <person name="Tritt A."/>
            <person name="Sun H."/>
            <person name="Haridas S."/>
            <person name="LaButti K."/>
            <person name="Ohm R.A."/>
            <person name="Kues U."/>
            <person name="Blanchette R.A."/>
            <person name="Grigoriev I.V."/>
            <person name="Minto R.E."/>
            <person name="Hibbett D.S."/>
        </authorList>
    </citation>
    <scope>NUCLEOTIDE SEQUENCE [LARGE SCALE GENOMIC DNA]</scope>
    <source>
        <strain evidence="2 3">FP15055 ss-10</strain>
    </source>
</reference>